<evidence type="ECO:0000313" key="4">
    <source>
        <dbReference type="EMBL" id="JAI56685.1"/>
    </source>
</evidence>
<feature type="signal peptide" evidence="2">
    <location>
        <begin position="1"/>
        <end position="17"/>
    </location>
</feature>
<accession>A0A0P4VVP4</accession>
<dbReference type="SUPFAM" id="SSF53474">
    <property type="entry name" value="alpha/beta-Hydrolases"/>
    <property type="match status" value="1"/>
</dbReference>
<dbReference type="AlphaFoldDB" id="A0A0P4VVP4"/>
<feature type="chain" id="PRO_5006070119" description="Carboxylesterase type B domain-containing protein" evidence="2">
    <location>
        <begin position="18"/>
        <end position="138"/>
    </location>
</feature>
<keyword evidence="2" id="KW-0732">Signal</keyword>
<keyword evidence="1" id="KW-0325">Glycoprotein</keyword>
<organism evidence="4">
    <name type="scientific">Scylla olivacea</name>
    <name type="common">Orange mud crab</name>
    <name type="synonym">Cancer olivacea</name>
    <dbReference type="NCBI Taxonomy" id="85551"/>
    <lineage>
        <taxon>Eukaryota</taxon>
        <taxon>Metazoa</taxon>
        <taxon>Ecdysozoa</taxon>
        <taxon>Arthropoda</taxon>
        <taxon>Crustacea</taxon>
        <taxon>Multicrustacea</taxon>
        <taxon>Malacostraca</taxon>
        <taxon>Eumalacostraca</taxon>
        <taxon>Eucarida</taxon>
        <taxon>Decapoda</taxon>
        <taxon>Pleocyemata</taxon>
        <taxon>Brachyura</taxon>
        <taxon>Eubrachyura</taxon>
        <taxon>Portunoidea</taxon>
        <taxon>Portunidae</taxon>
        <taxon>Portuninae</taxon>
        <taxon>Scylla</taxon>
    </lineage>
</organism>
<reference evidence="4" key="1">
    <citation type="submission" date="2015-09" db="EMBL/GenBank/DDBJ databases">
        <title>Scylla olivacea transcriptome.</title>
        <authorList>
            <person name="Ikhwanuddin M."/>
        </authorList>
    </citation>
    <scope>NUCLEOTIDE SEQUENCE</scope>
</reference>
<evidence type="ECO:0000259" key="3">
    <source>
        <dbReference type="Pfam" id="PF00135"/>
    </source>
</evidence>
<dbReference type="EMBL" id="GDRN01126240">
    <property type="protein sequence ID" value="JAI56685.1"/>
    <property type="molecule type" value="Transcribed_RNA"/>
</dbReference>
<sequence length="138" mass="14681">MMLMTVTVMLAVAAAAATENPHISPALVEVKQGSILGSRVKTSNGFVYYTFSTIPYARPPVGHLRFQVRDIPGELSFLVNQAFLVNCPLAGRLSIKTPSVSGDVPFPVLRIPNRPLPGVGLGTVRSPSPSVPNLQSSK</sequence>
<protein>
    <recommendedName>
        <fullName evidence="3">Carboxylesterase type B domain-containing protein</fullName>
    </recommendedName>
</protein>
<dbReference type="InterPro" id="IPR029058">
    <property type="entry name" value="AB_hydrolase_fold"/>
</dbReference>
<dbReference type="Gene3D" id="3.40.50.1820">
    <property type="entry name" value="alpha/beta hydrolase"/>
    <property type="match status" value="1"/>
</dbReference>
<evidence type="ECO:0000256" key="1">
    <source>
        <dbReference type="ARBA" id="ARBA00023180"/>
    </source>
</evidence>
<feature type="domain" description="Carboxylesterase type B" evidence="3">
    <location>
        <begin position="26"/>
        <end position="67"/>
    </location>
</feature>
<evidence type="ECO:0000256" key="2">
    <source>
        <dbReference type="SAM" id="SignalP"/>
    </source>
</evidence>
<dbReference type="InterPro" id="IPR002018">
    <property type="entry name" value="CarbesteraseB"/>
</dbReference>
<proteinExistence type="predicted"/>
<name>A0A0P4VVP4_SCYOL</name>
<dbReference type="Pfam" id="PF00135">
    <property type="entry name" value="COesterase"/>
    <property type="match status" value="1"/>
</dbReference>